<dbReference type="EMBL" id="LT670847">
    <property type="protein sequence ID" value="SHM11487.1"/>
    <property type="molecule type" value="Genomic_DNA"/>
</dbReference>
<name>A0A1M7G6B2_9GAMM</name>
<dbReference type="Proteomes" id="UP000190911">
    <property type="component" value="Chromosome I"/>
</dbReference>
<dbReference type="InParanoid" id="A0A1M7G6B2"/>
<proteinExistence type="predicted"/>
<gene>
    <name evidence="1" type="ORF">SAMN05878437_1289</name>
</gene>
<dbReference type="STRING" id="29571.SAMN05878437_1289"/>
<accession>A0A1M7G6B2</accession>
<evidence type="ECO:0000313" key="1">
    <source>
        <dbReference type="EMBL" id="SHM11487.1"/>
    </source>
</evidence>
<reference evidence="1 2" key="1">
    <citation type="submission" date="2016-11" db="EMBL/GenBank/DDBJ databases">
        <authorList>
            <person name="Jaros S."/>
            <person name="Januszkiewicz K."/>
            <person name="Wedrychowicz H."/>
        </authorList>
    </citation>
    <scope>NUCLEOTIDE SEQUENCE [LARGE SCALE GENOMIC DNA]</scope>
    <source>
        <strain evidence="1 2">ACAM 12</strain>
    </source>
</reference>
<protein>
    <submittedName>
        <fullName evidence="1">Uncharacterized protein</fullName>
    </submittedName>
</protein>
<organism evidence="1 2">
    <name type="scientific">Vreelandella subglaciescola</name>
    <dbReference type="NCBI Taxonomy" id="29571"/>
    <lineage>
        <taxon>Bacteria</taxon>
        <taxon>Pseudomonadati</taxon>
        <taxon>Pseudomonadota</taxon>
        <taxon>Gammaproteobacteria</taxon>
        <taxon>Oceanospirillales</taxon>
        <taxon>Halomonadaceae</taxon>
        <taxon>Vreelandella</taxon>
    </lineage>
</organism>
<sequence length="55" mass="5990">MSYRAPANIESPVLYGYPAYDYGWRFSPARPAAAATSGRVHAGGKSQRCPLRTES</sequence>
<keyword evidence="2" id="KW-1185">Reference proteome</keyword>
<dbReference type="AlphaFoldDB" id="A0A1M7G6B2"/>
<evidence type="ECO:0000313" key="2">
    <source>
        <dbReference type="Proteomes" id="UP000190911"/>
    </source>
</evidence>